<dbReference type="PANTHER" id="PTHR41700">
    <property type="entry name" value="GCN5-RELATED N-ACETYLTRANSFERASE"/>
    <property type="match status" value="1"/>
</dbReference>
<accession>A0A517DZS3</accession>
<evidence type="ECO:0000313" key="3">
    <source>
        <dbReference type="EMBL" id="QDR82847.1"/>
    </source>
</evidence>
<dbReference type="PANTHER" id="PTHR41700:SF1">
    <property type="entry name" value="N-ACETYLTRANSFERASE DOMAIN-CONTAINING PROTEIN"/>
    <property type="match status" value="1"/>
</dbReference>
<protein>
    <recommendedName>
        <fullName evidence="2">N-acetyltransferase domain-containing protein</fullName>
    </recommendedName>
</protein>
<gene>
    <name evidence="3" type="ORF">SPTER_42870</name>
</gene>
<dbReference type="Proteomes" id="UP000320776">
    <property type="component" value="Chromosome"/>
</dbReference>
<dbReference type="CDD" id="cd04301">
    <property type="entry name" value="NAT_SF"/>
    <property type="match status" value="1"/>
</dbReference>
<evidence type="ECO:0000313" key="4">
    <source>
        <dbReference type="Proteomes" id="UP000320776"/>
    </source>
</evidence>
<feature type="domain" description="N-acetyltransferase" evidence="2">
    <location>
        <begin position="14"/>
        <end position="160"/>
    </location>
</feature>
<sequence>MSSESEQLNQDCTIELRPITPNRLQDFLAMQELEQLVWQMPHSVPLHQLVTVAKNGGILLGAFAGSLMVGLLYSFPGYLGRQVYLCSHMLGIREGWRKCGLGKKLKLAQAEAAKALGYSLVTWTYDPLESVNANLNISKLGAVCSTYIVNCYGEMNDSLNQGLPSDRFQVAWWLNQPPAPRLPQGLACEAVCWQLREQGLIEPVETAELTADILAKVVQVTVVVPADIQAMKIINNDLAKTWRLVTRQAFVALFAAGWAVAGFRRLPGIPVNEYILVRLEQLGLTQPPWEKD</sequence>
<keyword evidence="4" id="KW-1185">Reference proteome</keyword>
<dbReference type="AlphaFoldDB" id="A0A517DZS3"/>
<feature type="transmembrane region" description="Helical" evidence="1">
    <location>
        <begin position="58"/>
        <end position="79"/>
    </location>
</feature>
<keyword evidence="1" id="KW-0472">Membrane</keyword>
<dbReference type="SUPFAM" id="SSF55729">
    <property type="entry name" value="Acyl-CoA N-acyltransferases (Nat)"/>
    <property type="match status" value="1"/>
</dbReference>
<evidence type="ECO:0000259" key="2">
    <source>
        <dbReference type="PROSITE" id="PS51186"/>
    </source>
</evidence>
<reference evidence="3 4" key="1">
    <citation type="submission" date="2019-02" db="EMBL/GenBank/DDBJ databases">
        <title>Closed genome of Sporomusa termitida DSM 4440.</title>
        <authorList>
            <person name="Poehlein A."/>
            <person name="Daniel R."/>
        </authorList>
    </citation>
    <scope>NUCLEOTIDE SEQUENCE [LARGE SCALE GENOMIC DNA]</scope>
    <source>
        <strain evidence="3 4">DSM 4440</strain>
    </source>
</reference>
<proteinExistence type="predicted"/>
<name>A0A517DZS3_9FIRM</name>
<organism evidence="3 4">
    <name type="scientific">Sporomusa termitida</name>
    <dbReference type="NCBI Taxonomy" id="2377"/>
    <lineage>
        <taxon>Bacteria</taxon>
        <taxon>Bacillati</taxon>
        <taxon>Bacillota</taxon>
        <taxon>Negativicutes</taxon>
        <taxon>Selenomonadales</taxon>
        <taxon>Sporomusaceae</taxon>
        <taxon>Sporomusa</taxon>
    </lineage>
</organism>
<dbReference type="OrthoDB" id="9797990at2"/>
<dbReference type="KEGG" id="sted:SPTER_42870"/>
<dbReference type="GO" id="GO:0016747">
    <property type="term" value="F:acyltransferase activity, transferring groups other than amino-acyl groups"/>
    <property type="evidence" value="ECO:0007669"/>
    <property type="project" value="InterPro"/>
</dbReference>
<keyword evidence="1" id="KW-1133">Transmembrane helix</keyword>
<dbReference type="PROSITE" id="PS51186">
    <property type="entry name" value="GNAT"/>
    <property type="match status" value="1"/>
</dbReference>
<dbReference type="InterPro" id="IPR038764">
    <property type="entry name" value="GNAT_N_AcTrfase_prd"/>
</dbReference>
<evidence type="ECO:0000256" key="1">
    <source>
        <dbReference type="SAM" id="Phobius"/>
    </source>
</evidence>
<dbReference type="Gene3D" id="3.40.630.30">
    <property type="match status" value="1"/>
</dbReference>
<dbReference type="InterPro" id="IPR000182">
    <property type="entry name" value="GNAT_dom"/>
</dbReference>
<dbReference type="InterPro" id="IPR016181">
    <property type="entry name" value="Acyl_CoA_acyltransferase"/>
</dbReference>
<keyword evidence="1" id="KW-0812">Transmembrane</keyword>
<dbReference type="EMBL" id="CP036259">
    <property type="protein sequence ID" value="QDR82847.1"/>
    <property type="molecule type" value="Genomic_DNA"/>
</dbReference>